<protein>
    <submittedName>
        <fullName evidence="1">Uncharacterized protein</fullName>
    </submittedName>
</protein>
<sequence length="84" mass="9298">MTHPSCSVHRQRRGVLSLKPRKTSCHESIAHGGLDNTVALCNAKTSLIPPVPLRSRYTRGKILQSERYITRPDLDSAPAHLVSI</sequence>
<organism evidence="1 2">
    <name type="scientific">Scleroderma citrinum Foug A</name>
    <dbReference type="NCBI Taxonomy" id="1036808"/>
    <lineage>
        <taxon>Eukaryota</taxon>
        <taxon>Fungi</taxon>
        <taxon>Dikarya</taxon>
        <taxon>Basidiomycota</taxon>
        <taxon>Agaricomycotina</taxon>
        <taxon>Agaricomycetes</taxon>
        <taxon>Agaricomycetidae</taxon>
        <taxon>Boletales</taxon>
        <taxon>Sclerodermatineae</taxon>
        <taxon>Sclerodermataceae</taxon>
        <taxon>Scleroderma</taxon>
    </lineage>
</organism>
<dbReference type="Proteomes" id="UP000053989">
    <property type="component" value="Unassembled WGS sequence"/>
</dbReference>
<dbReference type="AlphaFoldDB" id="A0A0C3DC35"/>
<gene>
    <name evidence="1" type="ORF">SCLCIDRAFT_405188</name>
</gene>
<reference evidence="2" key="2">
    <citation type="submission" date="2015-01" db="EMBL/GenBank/DDBJ databases">
        <title>Evolutionary Origins and Diversification of the Mycorrhizal Mutualists.</title>
        <authorList>
            <consortium name="DOE Joint Genome Institute"/>
            <consortium name="Mycorrhizal Genomics Consortium"/>
            <person name="Kohler A."/>
            <person name="Kuo A."/>
            <person name="Nagy L.G."/>
            <person name="Floudas D."/>
            <person name="Copeland A."/>
            <person name="Barry K.W."/>
            <person name="Cichocki N."/>
            <person name="Veneault-Fourrey C."/>
            <person name="LaButti K."/>
            <person name="Lindquist E.A."/>
            <person name="Lipzen A."/>
            <person name="Lundell T."/>
            <person name="Morin E."/>
            <person name="Murat C."/>
            <person name="Riley R."/>
            <person name="Ohm R."/>
            <person name="Sun H."/>
            <person name="Tunlid A."/>
            <person name="Henrissat B."/>
            <person name="Grigoriev I.V."/>
            <person name="Hibbett D.S."/>
            <person name="Martin F."/>
        </authorList>
    </citation>
    <scope>NUCLEOTIDE SEQUENCE [LARGE SCALE GENOMIC DNA]</scope>
    <source>
        <strain evidence="2">Foug A</strain>
    </source>
</reference>
<reference evidence="1 2" key="1">
    <citation type="submission" date="2014-04" db="EMBL/GenBank/DDBJ databases">
        <authorList>
            <consortium name="DOE Joint Genome Institute"/>
            <person name="Kuo A."/>
            <person name="Kohler A."/>
            <person name="Nagy L.G."/>
            <person name="Floudas D."/>
            <person name="Copeland A."/>
            <person name="Barry K.W."/>
            <person name="Cichocki N."/>
            <person name="Veneault-Fourrey C."/>
            <person name="LaButti K."/>
            <person name="Lindquist E.A."/>
            <person name="Lipzen A."/>
            <person name="Lundell T."/>
            <person name="Morin E."/>
            <person name="Murat C."/>
            <person name="Sun H."/>
            <person name="Tunlid A."/>
            <person name="Henrissat B."/>
            <person name="Grigoriev I.V."/>
            <person name="Hibbett D.S."/>
            <person name="Martin F."/>
            <person name="Nordberg H.P."/>
            <person name="Cantor M.N."/>
            <person name="Hua S.X."/>
        </authorList>
    </citation>
    <scope>NUCLEOTIDE SEQUENCE [LARGE SCALE GENOMIC DNA]</scope>
    <source>
        <strain evidence="1 2">Foug A</strain>
    </source>
</reference>
<dbReference type="InParanoid" id="A0A0C3DC35"/>
<dbReference type="HOGENOM" id="CLU_2528773_0_0_1"/>
<dbReference type="EMBL" id="KN822165">
    <property type="protein sequence ID" value="KIM53984.1"/>
    <property type="molecule type" value="Genomic_DNA"/>
</dbReference>
<evidence type="ECO:0000313" key="2">
    <source>
        <dbReference type="Proteomes" id="UP000053989"/>
    </source>
</evidence>
<accession>A0A0C3DC35</accession>
<keyword evidence="2" id="KW-1185">Reference proteome</keyword>
<name>A0A0C3DC35_9AGAM</name>
<proteinExistence type="predicted"/>
<evidence type="ECO:0000313" key="1">
    <source>
        <dbReference type="EMBL" id="KIM53984.1"/>
    </source>
</evidence>